<name>A0AAN8UVW2_9MAGN</name>
<gene>
    <name evidence="1" type="ORF">RJ641_017033</name>
</gene>
<organism evidence="1 2">
    <name type="scientific">Dillenia turbinata</name>
    <dbReference type="NCBI Taxonomy" id="194707"/>
    <lineage>
        <taxon>Eukaryota</taxon>
        <taxon>Viridiplantae</taxon>
        <taxon>Streptophyta</taxon>
        <taxon>Embryophyta</taxon>
        <taxon>Tracheophyta</taxon>
        <taxon>Spermatophyta</taxon>
        <taxon>Magnoliopsida</taxon>
        <taxon>eudicotyledons</taxon>
        <taxon>Gunneridae</taxon>
        <taxon>Pentapetalae</taxon>
        <taxon>Dilleniales</taxon>
        <taxon>Dilleniaceae</taxon>
        <taxon>Dillenia</taxon>
    </lineage>
</organism>
<reference evidence="1 2" key="1">
    <citation type="submission" date="2023-12" db="EMBL/GenBank/DDBJ databases">
        <title>A high-quality genome assembly for Dillenia turbinata (Dilleniales).</title>
        <authorList>
            <person name="Chanderbali A."/>
        </authorList>
    </citation>
    <scope>NUCLEOTIDE SEQUENCE [LARGE SCALE GENOMIC DNA]</scope>
    <source>
        <strain evidence="1">LSX21</strain>
        <tissue evidence="1">Leaf</tissue>
    </source>
</reference>
<proteinExistence type="predicted"/>
<dbReference type="AlphaFoldDB" id="A0AAN8UVW2"/>
<dbReference type="Proteomes" id="UP001370490">
    <property type="component" value="Unassembled WGS sequence"/>
</dbReference>
<evidence type="ECO:0000313" key="2">
    <source>
        <dbReference type="Proteomes" id="UP001370490"/>
    </source>
</evidence>
<comment type="caution">
    <text evidence="1">The sequence shown here is derived from an EMBL/GenBank/DDBJ whole genome shotgun (WGS) entry which is preliminary data.</text>
</comment>
<accession>A0AAN8UVW2</accession>
<sequence>MIPISYYGLYCLYKFLFFTPKLHITQSIVNNPHPFFQLKISNLQKPRISNSQNLIFQMVMVDNAEIREDQRVQFRWVEMGYEISEAQKETISQLPAKMITRCKAVLKQIICFSSEKTCLSDLTDELIGLLFLKRIDHPLPLQMNQIIHYAAFVRLQNLLYLKNLLRPILETIPK</sequence>
<dbReference type="EMBL" id="JBAMMX010000022">
    <property type="protein sequence ID" value="KAK6918611.1"/>
    <property type="molecule type" value="Genomic_DNA"/>
</dbReference>
<keyword evidence="2" id="KW-1185">Reference proteome</keyword>
<protein>
    <submittedName>
        <fullName evidence="1">Uncharacterized protein</fullName>
    </submittedName>
</protein>
<evidence type="ECO:0000313" key="1">
    <source>
        <dbReference type="EMBL" id="KAK6918611.1"/>
    </source>
</evidence>